<reference evidence="2" key="1">
    <citation type="submission" date="2017-12" db="EMBL/GenBank/DDBJ databases">
        <title>Draft genome sequence of Telmatospirillum siberiense 26-4b1T, an acidotolerant peatland alphaproteobacterium potentially involved in sulfur cycling.</title>
        <authorList>
            <person name="Hausmann B."/>
            <person name="Pjevac P."/>
            <person name="Schreck K."/>
            <person name="Herbold C.W."/>
            <person name="Daims H."/>
            <person name="Wagner M."/>
            <person name="Pester M."/>
            <person name="Loy A."/>
        </authorList>
    </citation>
    <scope>NUCLEOTIDE SEQUENCE [LARGE SCALE GENOMIC DNA]</scope>
    <source>
        <strain evidence="2">26-4b1</strain>
    </source>
</reference>
<protein>
    <submittedName>
        <fullName evidence="1">Uncharacterized protein</fullName>
    </submittedName>
</protein>
<name>A0A2N3PXC3_9PROT</name>
<dbReference type="AlphaFoldDB" id="A0A2N3PXC3"/>
<sequence length="174" mass="18246">MNFLTVVISVGNGTGKIWCVELDMVREADRLVIGVGRDRTCDGVLTHSVEDPDQLPVFLGLLGSFLFKPSLVGIDIADLNAVLRRGQGIRVGVGHCDLPGGLTKAGLLAMRSAGVGPATRGVALEVEIPKSGTLFDVDICAAAVRNSISGEADFIVWATVSRIPGYVVTLMAVT</sequence>
<keyword evidence="2" id="KW-1185">Reference proteome</keyword>
<dbReference type="Proteomes" id="UP000233293">
    <property type="component" value="Unassembled WGS sequence"/>
</dbReference>
<evidence type="ECO:0000313" key="1">
    <source>
        <dbReference type="EMBL" id="PKU25056.1"/>
    </source>
</evidence>
<comment type="caution">
    <text evidence="1">The sequence shown here is derived from an EMBL/GenBank/DDBJ whole genome shotgun (WGS) entry which is preliminary data.</text>
</comment>
<accession>A0A2N3PXC3</accession>
<dbReference type="EMBL" id="PIUM01000006">
    <property type="protein sequence ID" value="PKU25056.1"/>
    <property type="molecule type" value="Genomic_DNA"/>
</dbReference>
<gene>
    <name evidence="1" type="ORF">CWS72_07535</name>
</gene>
<dbReference type="RefSeq" id="WP_101249983.1">
    <property type="nucleotide sequence ID" value="NZ_PIUM01000006.1"/>
</dbReference>
<proteinExistence type="predicted"/>
<organism evidence="1 2">
    <name type="scientific">Telmatospirillum siberiense</name>
    <dbReference type="NCBI Taxonomy" id="382514"/>
    <lineage>
        <taxon>Bacteria</taxon>
        <taxon>Pseudomonadati</taxon>
        <taxon>Pseudomonadota</taxon>
        <taxon>Alphaproteobacteria</taxon>
        <taxon>Rhodospirillales</taxon>
        <taxon>Rhodospirillaceae</taxon>
        <taxon>Telmatospirillum</taxon>
    </lineage>
</organism>
<evidence type="ECO:0000313" key="2">
    <source>
        <dbReference type="Proteomes" id="UP000233293"/>
    </source>
</evidence>